<feature type="compositionally biased region" description="Basic and acidic residues" evidence="1">
    <location>
        <begin position="52"/>
        <end position="78"/>
    </location>
</feature>
<gene>
    <name evidence="2" type="ORF">FOZ63_011375</name>
</gene>
<evidence type="ECO:0000313" key="2">
    <source>
        <dbReference type="EMBL" id="KAF4759086.1"/>
    </source>
</evidence>
<accession>A0A7J6UQ03</accession>
<dbReference type="PANTHER" id="PTHR21083">
    <property type="entry name" value="TWISTER"/>
    <property type="match status" value="1"/>
</dbReference>
<dbReference type="InterPro" id="IPR026697">
    <property type="entry name" value="DNAAF6"/>
</dbReference>
<keyword evidence="3" id="KW-1185">Reference proteome</keyword>
<feature type="region of interest" description="Disordered" evidence="1">
    <location>
        <begin position="22"/>
        <end position="100"/>
    </location>
</feature>
<dbReference type="EMBL" id="JABANO010000605">
    <property type="protein sequence ID" value="KAF4759086.1"/>
    <property type="molecule type" value="Genomic_DNA"/>
</dbReference>
<sequence length="151" mass="16688">MVGAAFSHDELRGMMQLFESNESSGDITTRGAVGPSNAAPNQKVSIKSAAQMRRDQQAREVAEEAKRDAIWDGDDFKKHSGVAMPEATAGGADKSDPRPAPEFERLWWSIGIANSLRYEILYRQELSANDMFLNLHDTDPSSDRCTDITVK</sequence>
<evidence type="ECO:0000313" key="3">
    <source>
        <dbReference type="Proteomes" id="UP000553632"/>
    </source>
</evidence>
<organism evidence="2 3">
    <name type="scientific">Perkinsus olseni</name>
    <name type="common">Perkinsus atlanticus</name>
    <dbReference type="NCBI Taxonomy" id="32597"/>
    <lineage>
        <taxon>Eukaryota</taxon>
        <taxon>Sar</taxon>
        <taxon>Alveolata</taxon>
        <taxon>Perkinsozoa</taxon>
        <taxon>Perkinsea</taxon>
        <taxon>Perkinsida</taxon>
        <taxon>Perkinsidae</taxon>
        <taxon>Perkinsus</taxon>
    </lineage>
</organism>
<dbReference type="PANTHER" id="PTHR21083:SF0">
    <property type="entry name" value="DYNEIN AXONEMAL ASSEMBLY FACTOR 6"/>
    <property type="match status" value="1"/>
</dbReference>
<name>A0A7J6UQ03_PEROL</name>
<comment type="caution">
    <text evidence="2">The sequence shown here is derived from an EMBL/GenBank/DDBJ whole genome shotgun (WGS) entry which is preliminary data.</text>
</comment>
<reference evidence="2 3" key="1">
    <citation type="submission" date="2020-04" db="EMBL/GenBank/DDBJ databases">
        <title>Perkinsus olseni comparative genomics.</title>
        <authorList>
            <person name="Bogema D.R."/>
        </authorList>
    </citation>
    <scope>NUCLEOTIDE SEQUENCE [LARGE SCALE GENOMIC DNA]</scope>
    <source>
        <strain evidence="2 3">ATCC PRA-207</strain>
    </source>
</reference>
<protein>
    <submittedName>
        <fullName evidence="2">Uncharacterized protein</fullName>
    </submittedName>
</protein>
<dbReference type="AlphaFoldDB" id="A0A7J6UQ03"/>
<dbReference type="Proteomes" id="UP000553632">
    <property type="component" value="Unassembled WGS sequence"/>
</dbReference>
<dbReference type="GO" id="GO:0045505">
    <property type="term" value="F:dynein intermediate chain binding"/>
    <property type="evidence" value="ECO:0007669"/>
    <property type="project" value="TreeGrafter"/>
</dbReference>
<evidence type="ECO:0000256" key="1">
    <source>
        <dbReference type="SAM" id="MobiDB-lite"/>
    </source>
</evidence>
<proteinExistence type="predicted"/>
<dbReference type="GO" id="GO:0051087">
    <property type="term" value="F:protein-folding chaperone binding"/>
    <property type="evidence" value="ECO:0007669"/>
    <property type="project" value="InterPro"/>
</dbReference>
<dbReference type="GO" id="GO:0005737">
    <property type="term" value="C:cytoplasm"/>
    <property type="evidence" value="ECO:0007669"/>
    <property type="project" value="TreeGrafter"/>
</dbReference>
<dbReference type="GO" id="GO:0070286">
    <property type="term" value="P:axonemal dynein complex assembly"/>
    <property type="evidence" value="ECO:0007669"/>
    <property type="project" value="InterPro"/>
</dbReference>